<dbReference type="Gene3D" id="3.40.50.1820">
    <property type="entry name" value="alpha/beta hydrolase"/>
    <property type="match status" value="1"/>
</dbReference>
<comment type="caution">
    <text evidence="2">The sequence shown here is derived from an EMBL/GenBank/DDBJ whole genome shotgun (WGS) entry which is preliminary data.</text>
</comment>
<dbReference type="InterPro" id="IPR029058">
    <property type="entry name" value="AB_hydrolase_fold"/>
</dbReference>
<dbReference type="InterPro" id="IPR050228">
    <property type="entry name" value="Carboxylesterase_BioH"/>
</dbReference>
<feature type="domain" description="AB hydrolase-1" evidence="1">
    <location>
        <begin position="20"/>
        <end position="269"/>
    </location>
</feature>
<dbReference type="Pfam" id="PF00561">
    <property type="entry name" value="Abhydrolase_1"/>
    <property type="match status" value="1"/>
</dbReference>
<gene>
    <name evidence="2" type="ORF">NDN08_004953</name>
</gene>
<accession>A0AAV8UHT9</accession>
<dbReference type="PANTHER" id="PTHR43194">
    <property type="entry name" value="HYDROLASE ALPHA/BETA FOLD FAMILY"/>
    <property type="match status" value="1"/>
</dbReference>
<evidence type="ECO:0000313" key="2">
    <source>
        <dbReference type="EMBL" id="KAJ8901093.1"/>
    </source>
</evidence>
<dbReference type="EMBL" id="JAMWBK010000012">
    <property type="protein sequence ID" value="KAJ8901093.1"/>
    <property type="molecule type" value="Genomic_DNA"/>
</dbReference>
<reference evidence="2 3" key="1">
    <citation type="journal article" date="2023" name="Nat. Commun.">
        <title>Origin of minicircular mitochondrial genomes in red algae.</title>
        <authorList>
            <person name="Lee Y."/>
            <person name="Cho C.H."/>
            <person name="Lee Y.M."/>
            <person name="Park S.I."/>
            <person name="Yang J.H."/>
            <person name="West J.A."/>
            <person name="Bhattacharya D."/>
            <person name="Yoon H.S."/>
        </authorList>
    </citation>
    <scope>NUCLEOTIDE SEQUENCE [LARGE SCALE GENOMIC DNA]</scope>
    <source>
        <strain evidence="2 3">CCMP1338</strain>
        <tissue evidence="2">Whole cell</tissue>
    </source>
</reference>
<dbReference type="Proteomes" id="UP001157974">
    <property type="component" value="Unassembled WGS sequence"/>
</dbReference>
<protein>
    <recommendedName>
        <fullName evidence="1">AB hydrolase-1 domain-containing protein</fullName>
    </recommendedName>
</protein>
<dbReference type="AlphaFoldDB" id="A0AAV8UHT9"/>
<keyword evidence="3" id="KW-1185">Reference proteome</keyword>
<dbReference type="InterPro" id="IPR000073">
    <property type="entry name" value="AB_hydrolase_1"/>
</dbReference>
<sequence>MELAHEIRVVGADDKRGVLPTLIFAHGAGFCRQIWNGVLNELESCGTNLSFRAALIDMRSHGQSRDENGEKLFWDQMFMDVRKTIDVIASCDPSGSGELVGVGHSLGATTLLFLEAQSPGLFSSLVVAEPIPLDESLKQGAVLDPKLIELTRKRKSQWRDLTEAAAYVNRVYRSWDYRARNGYIQGALRVYRDSVVLRCPPMMEMTIYQQNRITSESINFSLLECPITVLQGEKSKTTLSCIMISQMQKVLPNIQVVVAAGAGHDIPMETPAVFLLPIQSAIERLSAGFRSATSKL</sequence>
<evidence type="ECO:0000259" key="1">
    <source>
        <dbReference type="Pfam" id="PF00561"/>
    </source>
</evidence>
<proteinExistence type="predicted"/>
<organism evidence="2 3">
    <name type="scientific">Rhodosorus marinus</name>
    <dbReference type="NCBI Taxonomy" id="101924"/>
    <lineage>
        <taxon>Eukaryota</taxon>
        <taxon>Rhodophyta</taxon>
        <taxon>Stylonematophyceae</taxon>
        <taxon>Stylonematales</taxon>
        <taxon>Stylonemataceae</taxon>
        <taxon>Rhodosorus</taxon>
    </lineage>
</organism>
<dbReference type="SUPFAM" id="SSF53474">
    <property type="entry name" value="alpha/beta-Hydrolases"/>
    <property type="match status" value="1"/>
</dbReference>
<dbReference type="PANTHER" id="PTHR43194:SF2">
    <property type="entry name" value="PEROXISOMAL MEMBRANE PROTEIN LPX1"/>
    <property type="match status" value="1"/>
</dbReference>
<name>A0AAV8UHT9_9RHOD</name>
<evidence type="ECO:0000313" key="3">
    <source>
        <dbReference type="Proteomes" id="UP001157974"/>
    </source>
</evidence>